<feature type="region of interest" description="Disordered" evidence="1">
    <location>
        <begin position="1"/>
        <end position="24"/>
    </location>
</feature>
<evidence type="ECO:0000313" key="2">
    <source>
        <dbReference type="EMBL" id="GAA4799848.1"/>
    </source>
</evidence>
<comment type="caution">
    <text evidence="2">The sequence shown here is derived from an EMBL/GenBank/DDBJ whole genome shotgun (WGS) entry which is preliminary data.</text>
</comment>
<organism evidence="2 3">
    <name type="scientific">Lysobacter hankyongensis</name>
    <dbReference type="NCBI Taxonomy" id="1176535"/>
    <lineage>
        <taxon>Bacteria</taxon>
        <taxon>Pseudomonadati</taxon>
        <taxon>Pseudomonadota</taxon>
        <taxon>Gammaproteobacteria</taxon>
        <taxon>Lysobacterales</taxon>
        <taxon>Lysobacteraceae</taxon>
        <taxon>Lysobacter</taxon>
    </lineage>
</organism>
<dbReference type="Proteomes" id="UP001499959">
    <property type="component" value="Unassembled WGS sequence"/>
</dbReference>
<name>A0ABP9BTD1_9GAMM</name>
<proteinExistence type="predicted"/>
<keyword evidence="3" id="KW-1185">Reference proteome</keyword>
<reference evidence="3" key="1">
    <citation type="journal article" date="2019" name="Int. J. Syst. Evol. Microbiol.">
        <title>The Global Catalogue of Microorganisms (GCM) 10K type strain sequencing project: providing services to taxonomists for standard genome sequencing and annotation.</title>
        <authorList>
            <consortium name="The Broad Institute Genomics Platform"/>
            <consortium name="The Broad Institute Genome Sequencing Center for Infectious Disease"/>
            <person name="Wu L."/>
            <person name="Ma J."/>
        </authorList>
    </citation>
    <scope>NUCLEOTIDE SEQUENCE [LARGE SCALE GENOMIC DNA]</scope>
    <source>
        <strain evidence="3">JCM 18204</strain>
    </source>
</reference>
<sequence>MSAIPATPRCVANHPAESSMPQNVTAGEHADALDFLRERLARGNECLLAGNARGAIVYYDSALLTFHHTRHIEALWDTYRALWTNKSMAHQQLRDPVKAQEAAMFANSLPLSG</sequence>
<dbReference type="InterPro" id="IPR011990">
    <property type="entry name" value="TPR-like_helical_dom_sf"/>
</dbReference>
<evidence type="ECO:0000313" key="3">
    <source>
        <dbReference type="Proteomes" id="UP001499959"/>
    </source>
</evidence>
<dbReference type="EMBL" id="BAABJE010000014">
    <property type="protein sequence ID" value="GAA4799848.1"/>
    <property type="molecule type" value="Genomic_DNA"/>
</dbReference>
<dbReference type="SUPFAM" id="SSF48452">
    <property type="entry name" value="TPR-like"/>
    <property type="match status" value="1"/>
</dbReference>
<accession>A0ABP9BTD1</accession>
<protein>
    <submittedName>
        <fullName evidence="2">Uncharacterized protein</fullName>
    </submittedName>
</protein>
<evidence type="ECO:0000256" key="1">
    <source>
        <dbReference type="SAM" id="MobiDB-lite"/>
    </source>
</evidence>
<gene>
    <name evidence="2" type="ORF">GCM10023307_27740</name>
</gene>